<dbReference type="EMBL" id="JAVSOO010000026">
    <property type="protein sequence ID" value="MDT4287237.1"/>
    <property type="molecule type" value="Genomic_DNA"/>
</dbReference>
<keyword evidence="2 5" id="KW-0805">Transcription regulation</keyword>
<dbReference type="KEGG" id="shh:ShL2_01216"/>
<dbReference type="PANTHER" id="PTHR34824:SF1">
    <property type="entry name" value="HEAT-INDUCIBLE TRANSCRIPTION REPRESSOR HRCA"/>
    <property type="match status" value="1"/>
</dbReference>
<dbReference type="STRING" id="1283.ShL2_01216"/>
<dbReference type="OMA" id="GPKRMDY"/>
<proteinExistence type="inferred from homology"/>
<keyword evidence="1 5" id="KW-0678">Repressor</keyword>
<dbReference type="SUPFAM" id="SSF55781">
    <property type="entry name" value="GAF domain-like"/>
    <property type="match status" value="1"/>
</dbReference>
<dbReference type="InterPro" id="IPR021153">
    <property type="entry name" value="HrcA_C"/>
</dbReference>
<reference evidence="7 10" key="2">
    <citation type="submission" date="2023-08" db="EMBL/GenBank/DDBJ databases">
        <title>Genomic surveillance of Staphylococcus haemolyticus neonatal outbreak in southern France.</title>
        <authorList>
            <person name="Magnan C."/>
            <person name="Morsli M."/>
            <person name="Thiery B."/>
            <person name="Salipante F."/>
            <person name="Attar J."/>
            <person name="Massimo D.M."/>
            <person name="Ory J."/>
            <person name="Pantel A."/>
            <person name="Lavigne J.-P."/>
        </authorList>
    </citation>
    <scope>NUCLEOTIDE SEQUENCE [LARGE SCALE GENOMIC DNA]</scope>
    <source>
        <strain evidence="7 10">NSH026</strain>
    </source>
</reference>
<dbReference type="GO" id="GO:0003677">
    <property type="term" value="F:DNA binding"/>
    <property type="evidence" value="ECO:0007669"/>
    <property type="project" value="InterPro"/>
</dbReference>
<dbReference type="SMR" id="A0A2A1KAD7"/>
<dbReference type="InterPro" id="IPR023120">
    <property type="entry name" value="WHTH_transcript_rep_HrcA_IDD"/>
</dbReference>
<dbReference type="InterPro" id="IPR029016">
    <property type="entry name" value="GAF-like_dom_sf"/>
</dbReference>
<dbReference type="SUPFAM" id="SSF46785">
    <property type="entry name" value="Winged helix' DNA-binding domain"/>
    <property type="match status" value="1"/>
</dbReference>
<dbReference type="Proteomes" id="UP000238153">
    <property type="component" value="Unassembled WGS sequence"/>
</dbReference>
<evidence type="ECO:0000313" key="7">
    <source>
        <dbReference type="EMBL" id="MDT4287237.1"/>
    </source>
</evidence>
<comment type="caution">
    <text evidence="8">The sequence shown here is derived from an EMBL/GenBank/DDBJ whole genome shotgun (WGS) entry which is preliminary data.</text>
</comment>
<evidence type="ECO:0000256" key="5">
    <source>
        <dbReference type="HAMAP-Rule" id="MF_00081"/>
    </source>
</evidence>
<organism evidence="8 9">
    <name type="scientific">Staphylococcus haemolyticus</name>
    <dbReference type="NCBI Taxonomy" id="1283"/>
    <lineage>
        <taxon>Bacteria</taxon>
        <taxon>Bacillati</taxon>
        <taxon>Bacillota</taxon>
        <taxon>Bacilli</taxon>
        <taxon>Bacillales</taxon>
        <taxon>Staphylococcaceae</taxon>
        <taxon>Staphylococcus</taxon>
    </lineage>
</organism>
<dbReference type="PANTHER" id="PTHR34824">
    <property type="entry name" value="HEAT-INDUCIBLE TRANSCRIPTION REPRESSOR HRCA"/>
    <property type="match status" value="1"/>
</dbReference>
<dbReference type="InterPro" id="IPR036388">
    <property type="entry name" value="WH-like_DNA-bd_sf"/>
</dbReference>
<evidence type="ECO:0000313" key="9">
    <source>
        <dbReference type="Proteomes" id="UP000238153"/>
    </source>
</evidence>
<dbReference type="EMBL" id="PGWX01000693">
    <property type="protein sequence ID" value="PPJ68290.1"/>
    <property type="molecule type" value="Genomic_DNA"/>
</dbReference>
<protein>
    <recommendedName>
        <fullName evidence="5">Heat-inducible transcription repressor HrcA</fullName>
    </recommendedName>
</protein>
<feature type="domain" description="Heat-inducible transcription repressor HrcA C-terminal" evidence="6">
    <location>
        <begin position="107"/>
        <end position="318"/>
    </location>
</feature>
<dbReference type="Pfam" id="PF01628">
    <property type="entry name" value="HrcA"/>
    <property type="match status" value="1"/>
</dbReference>
<dbReference type="RefSeq" id="WP_011275631.1">
    <property type="nucleotide sequence ID" value="NZ_CABMHO010000074.1"/>
</dbReference>
<dbReference type="AlphaFoldDB" id="A0A2A1KAD7"/>
<evidence type="ECO:0000259" key="6">
    <source>
        <dbReference type="Pfam" id="PF01628"/>
    </source>
</evidence>
<dbReference type="InterPro" id="IPR002571">
    <property type="entry name" value="HrcA"/>
</dbReference>
<dbReference type="HAMAP" id="MF_00081">
    <property type="entry name" value="HrcA"/>
    <property type="match status" value="1"/>
</dbReference>
<comment type="similarity">
    <text evidence="5">Belongs to the HrcA family.</text>
</comment>
<evidence type="ECO:0000313" key="10">
    <source>
        <dbReference type="Proteomes" id="UP001269271"/>
    </source>
</evidence>
<dbReference type="GO" id="GO:0045892">
    <property type="term" value="P:negative regulation of DNA-templated transcription"/>
    <property type="evidence" value="ECO:0007669"/>
    <property type="project" value="UniProtKB-UniRule"/>
</dbReference>
<keyword evidence="10" id="KW-1185">Reference proteome</keyword>
<accession>A0A2A1KAD7</accession>
<keyword evidence="4 5" id="KW-0804">Transcription</keyword>
<evidence type="ECO:0000313" key="8">
    <source>
        <dbReference type="EMBL" id="PPJ68290.1"/>
    </source>
</evidence>
<sequence length="325" mass="36869">MITQRQLSILNAIVEDYVDLGQPIGSKALIDRHHLDVSPATIRNEMKQLEDLNFLEKTHSSSGRSPSEEGFRLYVDQLLKQTSRQNKNKIQRLNQLLIENHYDISSALSYFANELSMKSHYATLVVRPKHSEEMINNVHLIKANDSIMILVIIYNSGHVEHFHLNSALELSSDRLIAISNFISNNNIEISAKLSDKIRSFANSNEENQFINDIVKMINSHISKQSNSIFLGGKVKLIDALNESNVSSIQPILQYLESERITELLQTISTNDINVKIGKEIDESLSDISIVTSQYHFDNSLKGQIAVIGPTAMRYQNVIQLLNQIW</sequence>
<reference evidence="8 9" key="1">
    <citation type="submission" date="2017-11" db="EMBL/GenBank/DDBJ databases">
        <authorList>
            <person name="Founou R.C."/>
            <person name="Founou L."/>
            <person name="Allam M."/>
            <person name="Ismail A."/>
            <person name="Essack S.Y."/>
        </authorList>
    </citation>
    <scope>NUCLEOTIDE SEQUENCE [LARGE SCALE GENOMIC DNA]</scope>
    <source>
        <strain evidence="8 9">G811N2B1</strain>
    </source>
</reference>
<dbReference type="Proteomes" id="UP001269271">
    <property type="component" value="Unassembled WGS sequence"/>
</dbReference>
<evidence type="ECO:0000256" key="3">
    <source>
        <dbReference type="ARBA" id="ARBA00023016"/>
    </source>
</evidence>
<dbReference type="Gene3D" id="3.30.390.60">
    <property type="entry name" value="Heat-inducible transcription repressor hrca homolog, domain 3"/>
    <property type="match status" value="1"/>
</dbReference>
<evidence type="ECO:0000256" key="1">
    <source>
        <dbReference type="ARBA" id="ARBA00022491"/>
    </source>
</evidence>
<dbReference type="InterPro" id="IPR036390">
    <property type="entry name" value="WH_DNA-bd_sf"/>
</dbReference>
<name>A0A2A1KAD7_STAHA</name>
<dbReference type="Gene3D" id="3.30.450.40">
    <property type="match status" value="1"/>
</dbReference>
<evidence type="ECO:0000256" key="4">
    <source>
        <dbReference type="ARBA" id="ARBA00023163"/>
    </source>
</evidence>
<gene>
    <name evidence="5 8" type="primary">hrcA</name>
    <name evidence="8" type="ORF">CV019_15785</name>
    <name evidence="7" type="ORF">RO950_09610</name>
</gene>
<dbReference type="Gene3D" id="1.10.10.10">
    <property type="entry name" value="Winged helix-like DNA-binding domain superfamily/Winged helix DNA-binding domain"/>
    <property type="match status" value="1"/>
</dbReference>
<comment type="function">
    <text evidence="5">Negative regulator of class I heat shock genes (grpE-dnaK-dnaJ and groELS operons). Prevents heat-shock induction of these operons.</text>
</comment>
<dbReference type="PIRSF" id="PIRSF005485">
    <property type="entry name" value="HrcA"/>
    <property type="match status" value="1"/>
</dbReference>
<evidence type="ECO:0000256" key="2">
    <source>
        <dbReference type="ARBA" id="ARBA00023015"/>
    </source>
</evidence>
<keyword evidence="3 5" id="KW-0346">Stress response</keyword>
<dbReference type="NCBIfam" id="TIGR00331">
    <property type="entry name" value="hrcA"/>
    <property type="match status" value="1"/>
</dbReference>